<dbReference type="AlphaFoldDB" id="A0A2P2P0X6"/>
<proteinExistence type="predicted"/>
<protein>
    <submittedName>
        <fullName evidence="1">Uncharacterized protein</fullName>
    </submittedName>
</protein>
<reference evidence="1" key="1">
    <citation type="submission" date="2018-02" db="EMBL/GenBank/DDBJ databases">
        <title>Rhizophora mucronata_Transcriptome.</title>
        <authorList>
            <person name="Meera S.P."/>
            <person name="Sreeshan A."/>
            <person name="Augustine A."/>
        </authorList>
    </citation>
    <scope>NUCLEOTIDE SEQUENCE</scope>
    <source>
        <tissue evidence="1">Leaf</tissue>
    </source>
</reference>
<accession>A0A2P2P0X6</accession>
<dbReference type="EMBL" id="GGEC01067894">
    <property type="protein sequence ID" value="MBX48378.1"/>
    <property type="molecule type" value="Transcribed_RNA"/>
</dbReference>
<name>A0A2P2P0X6_RHIMU</name>
<organism evidence="1">
    <name type="scientific">Rhizophora mucronata</name>
    <name type="common">Asiatic mangrove</name>
    <dbReference type="NCBI Taxonomy" id="61149"/>
    <lineage>
        <taxon>Eukaryota</taxon>
        <taxon>Viridiplantae</taxon>
        <taxon>Streptophyta</taxon>
        <taxon>Embryophyta</taxon>
        <taxon>Tracheophyta</taxon>
        <taxon>Spermatophyta</taxon>
        <taxon>Magnoliopsida</taxon>
        <taxon>eudicotyledons</taxon>
        <taxon>Gunneridae</taxon>
        <taxon>Pentapetalae</taxon>
        <taxon>rosids</taxon>
        <taxon>fabids</taxon>
        <taxon>Malpighiales</taxon>
        <taxon>Rhizophoraceae</taxon>
        <taxon>Rhizophora</taxon>
    </lineage>
</organism>
<sequence>MMWSKLAFFIFHDELLKRPSPILVADYYLVHYIPMPREVSCIIYFLSDYWLFATFDICFLRC</sequence>
<evidence type="ECO:0000313" key="1">
    <source>
        <dbReference type="EMBL" id="MBX48378.1"/>
    </source>
</evidence>